<dbReference type="Proteomes" id="UP001151760">
    <property type="component" value="Unassembled WGS sequence"/>
</dbReference>
<accession>A0ABQ5E819</accession>
<evidence type="ECO:0000313" key="2">
    <source>
        <dbReference type="Proteomes" id="UP001151760"/>
    </source>
</evidence>
<reference evidence="1" key="2">
    <citation type="submission" date="2022-01" db="EMBL/GenBank/DDBJ databases">
        <authorList>
            <person name="Yamashiro T."/>
            <person name="Shiraishi A."/>
            <person name="Satake H."/>
            <person name="Nakayama K."/>
        </authorList>
    </citation>
    <scope>NUCLEOTIDE SEQUENCE</scope>
</reference>
<dbReference type="InterPro" id="IPR036691">
    <property type="entry name" value="Endo/exonu/phosph_ase_sf"/>
</dbReference>
<dbReference type="EMBL" id="BQNB010016030">
    <property type="protein sequence ID" value="GJT46976.1"/>
    <property type="molecule type" value="Genomic_DNA"/>
</dbReference>
<comment type="caution">
    <text evidence="1">The sequence shown here is derived from an EMBL/GenBank/DDBJ whole genome shotgun (WGS) entry which is preliminary data.</text>
</comment>
<keyword evidence="2" id="KW-1185">Reference proteome</keyword>
<protein>
    <submittedName>
        <fullName evidence="1">Sodium/hydrogen exchanger 6</fullName>
    </submittedName>
</protein>
<gene>
    <name evidence="1" type="ORF">Tco_0955691</name>
</gene>
<evidence type="ECO:0000313" key="1">
    <source>
        <dbReference type="EMBL" id="GJT46976.1"/>
    </source>
</evidence>
<dbReference type="PANTHER" id="PTHR33116">
    <property type="entry name" value="REVERSE TRANSCRIPTASE ZINC-BINDING DOMAIN-CONTAINING PROTEIN-RELATED-RELATED"/>
    <property type="match status" value="1"/>
</dbReference>
<sequence length="810" mass="93705">MHAKVFLKADQKFLFCSFIYASNDYKQRRILWQNLDMHKVFIHGSLWALMGDFKASLNLEDCHSSSSKISISMREFKECVSEIELQDVNCSGLHYTWNQKPKGGECILKKIDRVMCNLKFMDEFMGTFSKVVKKEWEKRVDGNKMFQIVSKLNSLKSPFRKLLKDQGNLHLRVEFLRTELDEAEKALDCDPSNSILREEEAIYLKAFNQSILDEERFLKQKAKIKWLVVGDSNSSYFHKSVKSRVQRNRIKVVCNMDNIEHEGLNVLNAFVKHYEMFLGVVSATTPFDIPNLFTKHLPSGVRDQMVCFITNDKIKKVMLSIGDNRALGPDGYSSAFFKKGWDIIGNDVCDAVRDFFTNGRLLKETNHTILALIPKVSTPLRINDYRPISCCNAIYKCISKVITNRIKIGLGLIVSDNQSAFVLGRRISDNILLTQELIHGYHKERGPPRSSVLWEALEEFKEASGLISKGKLPVKYLGVPLISSHLLYKYCKILVENVQNRIDLEKLMRGFLWCQGEMKKGKAKVAWESICFPKDEGGLGIRRLDTFNISLMATHIWSIVMNKESLWVRWIHSYKLMGRSFWDVPMRSCVSWGWRKLLQIRDTIRPCMWYQIGNGTKAFVWFDRWCNECPLNQVKTVCQITNHGFSMKDKVVDVMHNGKWSWQADWLDIQPLLLDPNKDDMLFRRDNNGNLKSFSGLNPSKKCRSALGAYCVVWSYVRKYAAMKHIDSRMANILSWLYPLSSTNSARSNCSRLVVAASAYYIWHERNNRIFRKKARNVEQVRDTIIATVRLKIISLRSKKSLKVAKALEV</sequence>
<dbReference type="SUPFAM" id="SSF56219">
    <property type="entry name" value="DNase I-like"/>
    <property type="match status" value="1"/>
</dbReference>
<reference evidence="1" key="1">
    <citation type="journal article" date="2022" name="Int. J. Mol. Sci.">
        <title>Draft Genome of Tanacetum Coccineum: Genomic Comparison of Closely Related Tanacetum-Family Plants.</title>
        <authorList>
            <person name="Yamashiro T."/>
            <person name="Shiraishi A."/>
            <person name="Nakayama K."/>
            <person name="Satake H."/>
        </authorList>
    </citation>
    <scope>NUCLEOTIDE SEQUENCE</scope>
</reference>
<name>A0ABQ5E819_9ASTR</name>
<organism evidence="1 2">
    <name type="scientific">Tanacetum coccineum</name>
    <dbReference type="NCBI Taxonomy" id="301880"/>
    <lineage>
        <taxon>Eukaryota</taxon>
        <taxon>Viridiplantae</taxon>
        <taxon>Streptophyta</taxon>
        <taxon>Embryophyta</taxon>
        <taxon>Tracheophyta</taxon>
        <taxon>Spermatophyta</taxon>
        <taxon>Magnoliopsida</taxon>
        <taxon>eudicotyledons</taxon>
        <taxon>Gunneridae</taxon>
        <taxon>Pentapetalae</taxon>
        <taxon>asterids</taxon>
        <taxon>campanulids</taxon>
        <taxon>Asterales</taxon>
        <taxon>Asteraceae</taxon>
        <taxon>Asteroideae</taxon>
        <taxon>Anthemideae</taxon>
        <taxon>Anthemidinae</taxon>
        <taxon>Tanacetum</taxon>
    </lineage>
</organism>
<dbReference type="PANTHER" id="PTHR33116:SF84">
    <property type="entry name" value="RNA-DIRECTED DNA POLYMERASE"/>
    <property type="match status" value="1"/>
</dbReference>
<proteinExistence type="predicted"/>